<dbReference type="Pfam" id="PF00144">
    <property type="entry name" value="Beta-lactamase"/>
    <property type="match status" value="1"/>
</dbReference>
<dbReference type="GO" id="GO:0016787">
    <property type="term" value="F:hydrolase activity"/>
    <property type="evidence" value="ECO:0007669"/>
    <property type="project" value="UniProtKB-KW"/>
</dbReference>
<dbReference type="PANTHER" id="PTHR43283:SF7">
    <property type="entry name" value="BETA-LACTAMASE-RELATED DOMAIN-CONTAINING PROTEIN"/>
    <property type="match status" value="1"/>
</dbReference>
<evidence type="ECO:0000259" key="2">
    <source>
        <dbReference type="Pfam" id="PF00144"/>
    </source>
</evidence>
<comment type="caution">
    <text evidence="3">The sequence shown here is derived from an EMBL/GenBank/DDBJ whole genome shotgun (WGS) entry which is preliminary data.</text>
</comment>
<dbReference type="InterPro" id="IPR001466">
    <property type="entry name" value="Beta-lactam-related"/>
</dbReference>
<feature type="transmembrane region" description="Helical" evidence="1">
    <location>
        <begin position="12"/>
        <end position="34"/>
    </location>
</feature>
<dbReference type="InterPro" id="IPR050789">
    <property type="entry name" value="Diverse_Enzym_Activities"/>
</dbReference>
<dbReference type="EC" id="3.-.-.-" evidence="3"/>
<dbReference type="PANTHER" id="PTHR43283">
    <property type="entry name" value="BETA-LACTAMASE-RELATED"/>
    <property type="match status" value="1"/>
</dbReference>
<reference evidence="3 4" key="1">
    <citation type="submission" date="2024-11" db="EMBL/GenBank/DDBJ databases">
        <title>The Natural Products Discovery Center: Release of the First 8490 Sequenced Strains for Exploring Actinobacteria Biosynthetic Diversity.</title>
        <authorList>
            <person name="Kalkreuter E."/>
            <person name="Kautsar S.A."/>
            <person name="Yang D."/>
            <person name="Bader C.D."/>
            <person name="Teijaro C.N."/>
            <person name="Fluegel L."/>
            <person name="Davis C.M."/>
            <person name="Simpson J.R."/>
            <person name="Lauterbach L."/>
            <person name="Steele A.D."/>
            <person name="Gui C."/>
            <person name="Meng S."/>
            <person name="Li G."/>
            <person name="Viehrig K."/>
            <person name="Ye F."/>
            <person name="Su P."/>
            <person name="Kiefer A.F."/>
            <person name="Nichols A."/>
            <person name="Cepeda A.J."/>
            <person name="Yan W."/>
            <person name="Fan B."/>
            <person name="Jiang Y."/>
            <person name="Adhikari A."/>
            <person name="Zheng C.-J."/>
            <person name="Schuster L."/>
            <person name="Cowan T.M."/>
            <person name="Smanski M.J."/>
            <person name="Chevrette M.G."/>
            <person name="De Carvalho L.P.S."/>
            <person name="Shen B."/>
        </authorList>
    </citation>
    <scope>NUCLEOTIDE SEQUENCE [LARGE SCALE GENOMIC DNA]</scope>
    <source>
        <strain evidence="3 4">NPDC077433</strain>
    </source>
</reference>
<keyword evidence="3" id="KW-0378">Hydrolase</keyword>
<dbReference type="SUPFAM" id="SSF56601">
    <property type="entry name" value="beta-lactamase/transpeptidase-like"/>
    <property type="match status" value="1"/>
</dbReference>
<dbReference type="RefSeq" id="WP_230708778.1">
    <property type="nucleotide sequence ID" value="NZ_JBJDPD010000004.1"/>
</dbReference>
<evidence type="ECO:0000313" key="4">
    <source>
        <dbReference type="Proteomes" id="UP001620234"/>
    </source>
</evidence>
<dbReference type="Proteomes" id="UP001620234">
    <property type="component" value="Unassembled WGS sequence"/>
</dbReference>
<dbReference type="Gene3D" id="3.40.710.10">
    <property type="entry name" value="DD-peptidase/beta-lactamase superfamily"/>
    <property type="match status" value="1"/>
</dbReference>
<protein>
    <submittedName>
        <fullName evidence="3">Serine hydrolase domain-containing protein</fullName>
        <ecNumber evidence="3">3.-.-.-</ecNumber>
    </submittedName>
</protein>
<evidence type="ECO:0000256" key="1">
    <source>
        <dbReference type="SAM" id="Phobius"/>
    </source>
</evidence>
<accession>A0ABW8L6S5</accession>
<name>A0ABW8L6S5_9GAMM</name>
<evidence type="ECO:0000313" key="3">
    <source>
        <dbReference type="EMBL" id="MFK4000458.1"/>
    </source>
</evidence>
<feature type="domain" description="Beta-lactamase-related" evidence="2">
    <location>
        <begin position="94"/>
        <end position="370"/>
    </location>
</feature>
<keyword evidence="1" id="KW-0812">Transmembrane</keyword>
<dbReference type="EMBL" id="JBJDPD010000004">
    <property type="protein sequence ID" value="MFK4000458.1"/>
    <property type="molecule type" value="Genomic_DNA"/>
</dbReference>
<keyword evidence="1" id="KW-0472">Membrane</keyword>
<proteinExistence type="predicted"/>
<dbReference type="InterPro" id="IPR012338">
    <property type="entry name" value="Beta-lactam/transpept-like"/>
</dbReference>
<organism evidence="3 4">
    <name type="scientific">Psychrobacter namhaensis</name>
    <dbReference type="NCBI Taxonomy" id="292734"/>
    <lineage>
        <taxon>Bacteria</taxon>
        <taxon>Pseudomonadati</taxon>
        <taxon>Pseudomonadota</taxon>
        <taxon>Gammaproteobacteria</taxon>
        <taxon>Moraxellales</taxon>
        <taxon>Moraxellaceae</taxon>
        <taxon>Psychrobacter</taxon>
    </lineage>
</organism>
<sequence length="401" mass="45052">MIVLKTLFKWIVLPILALLILISLGLVVSGNAYIFRGLQLTYLKGESTANIDDYKDFDNRTIRAKDNIAWDRDANFEQVKLTPTLQNALDTDETVAFAIIKDGKLLYENYWQGYGSDSHTNSFSMAKTVTTMLYLKAVEDGYIASVDEPITKWLPEYTDNQYAQHCTLADLSAMTSGYDWTEDYYFPINPTAESYYGHDLVKQMVNRDFVEECGGQFEYSSGDTQMLGIALSRALEPHGYTLSSYLEEKFWQPLGMKGDAYWSLDGSESIEKVYCCLNARALDFAKFGQLLLNGGEWQGEQLLSKEHVDFMITPNAAAFAAGQAQTYGHSVWTDMDSPVPFYAMLGHLGQRVLVLPEENAIIVRLGKQKGLPTPVEGFHLEPDLGQYVTEVKKILVGLEEG</sequence>
<keyword evidence="1" id="KW-1133">Transmembrane helix</keyword>
<gene>
    <name evidence="3" type="ORF">ACI2I3_03780</name>
</gene>
<keyword evidence="4" id="KW-1185">Reference proteome</keyword>